<evidence type="ECO:0000313" key="1">
    <source>
        <dbReference type="EMBL" id="RLZ07802.1"/>
    </source>
</evidence>
<dbReference type="AlphaFoldDB" id="A0A3L9M4Q0"/>
<proteinExistence type="predicted"/>
<keyword evidence="2" id="KW-1185">Reference proteome</keyword>
<dbReference type="RefSeq" id="WP_121935274.1">
    <property type="nucleotide sequence ID" value="NZ_RDOJ01000016.1"/>
</dbReference>
<sequence>MVEKISRDICLIKYRSLPLCEYDKTIDDDILYYPKIFSSYWLKLADESNTNISKEIVSLIKKLNINHLIFFGETNKPWISKFTSSRTDFKKLINAVEYFKSHKIEKKFNGGVKIEINELYKFLQNFIIITESDGGFYDFNFIDEDENFVFYIHYSGELKLITLNENSNINFQNSVNETHFTIQNQD</sequence>
<name>A0A3L9M4Q0_9FLAO</name>
<protein>
    <submittedName>
        <fullName evidence="1">Uncharacterized protein</fullName>
    </submittedName>
</protein>
<evidence type="ECO:0000313" key="2">
    <source>
        <dbReference type="Proteomes" id="UP000275348"/>
    </source>
</evidence>
<comment type="caution">
    <text evidence="1">The sequence shown here is derived from an EMBL/GenBank/DDBJ whole genome shotgun (WGS) entry which is preliminary data.</text>
</comment>
<dbReference type="Proteomes" id="UP000275348">
    <property type="component" value="Unassembled WGS sequence"/>
</dbReference>
<accession>A0A3L9M4Q0</accession>
<reference evidence="1 2" key="1">
    <citation type="submission" date="2018-10" db="EMBL/GenBank/DDBJ databases">
        <authorList>
            <person name="Chen X."/>
        </authorList>
    </citation>
    <scope>NUCLEOTIDE SEQUENCE [LARGE SCALE GENOMIC DNA]</scope>
    <source>
        <strain evidence="1 2">YIM 102668</strain>
    </source>
</reference>
<organism evidence="1 2">
    <name type="scientific">Faecalibacter macacae</name>
    <dbReference type="NCBI Taxonomy" id="1859289"/>
    <lineage>
        <taxon>Bacteria</taxon>
        <taxon>Pseudomonadati</taxon>
        <taxon>Bacteroidota</taxon>
        <taxon>Flavobacteriia</taxon>
        <taxon>Flavobacteriales</taxon>
        <taxon>Weeksellaceae</taxon>
        <taxon>Faecalibacter</taxon>
    </lineage>
</organism>
<gene>
    <name evidence="1" type="ORF">EAH69_11090</name>
</gene>
<dbReference type="OrthoDB" id="1923405at2"/>
<dbReference type="EMBL" id="RDOJ01000016">
    <property type="protein sequence ID" value="RLZ07802.1"/>
    <property type="molecule type" value="Genomic_DNA"/>
</dbReference>